<keyword evidence="6 20" id="KW-0328">Glycosyltransferase</keyword>
<dbReference type="AlphaFoldDB" id="A0A6A6MCA1"/>
<evidence type="ECO:0000256" key="2">
    <source>
        <dbReference type="ARBA" id="ARBA00004651"/>
    </source>
</evidence>
<dbReference type="InterPro" id="IPR032675">
    <property type="entry name" value="LRR_dom_sf"/>
</dbReference>
<comment type="caution">
    <text evidence="20">Lacks conserved residue(s) required for the propagation of feature annotation.</text>
</comment>
<comment type="caution">
    <text evidence="23">The sequence shown here is derived from an EMBL/GenBank/DDBJ whole genome shotgun (WGS) entry which is preliminary data.</text>
</comment>
<dbReference type="InterPro" id="IPR005150">
    <property type="entry name" value="Cellulose_synth"/>
</dbReference>
<dbReference type="InterPro" id="IPR027934">
    <property type="entry name" value="CES_Znf_RING"/>
</dbReference>
<evidence type="ECO:0000256" key="6">
    <source>
        <dbReference type="ARBA" id="ARBA00022676"/>
    </source>
</evidence>
<evidence type="ECO:0000256" key="13">
    <source>
        <dbReference type="ARBA" id="ARBA00022989"/>
    </source>
</evidence>
<feature type="region of interest" description="Disordered" evidence="21">
    <location>
        <begin position="699"/>
        <end position="734"/>
    </location>
</feature>
<dbReference type="PANTHER" id="PTHR13301">
    <property type="entry name" value="X-BOX TRANSCRIPTION FACTOR-RELATED"/>
    <property type="match status" value="1"/>
</dbReference>
<evidence type="ECO:0000256" key="7">
    <source>
        <dbReference type="ARBA" id="ARBA00022679"/>
    </source>
</evidence>
<name>A0A6A6MCA1_HEVBR</name>
<dbReference type="EC" id="2.4.1.12" evidence="20"/>
<feature type="compositionally biased region" description="Acidic residues" evidence="21">
    <location>
        <begin position="712"/>
        <end position="726"/>
    </location>
</feature>
<dbReference type="SUPFAM" id="SSF52058">
    <property type="entry name" value="L domain-like"/>
    <property type="match status" value="1"/>
</dbReference>
<gene>
    <name evidence="23" type="ORF">GH714_003908</name>
</gene>
<evidence type="ECO:0000313" key="24">
    <source>
        <dbReference type="Proteomes" id="UP000467840"/>
    </source>
</evidence>
<dbReference type="UniPathway" id="UPA00695"/>
<dbReference type="Pfam" id="PF03552">
    <property type="entry name" value="Cellulose_synt"/>
    <property type="match status" value="3"/>
</dbReference>
<evidence type="ECO:0000256" key="10">
    <source>
        <dbReference type="ARBA" id="ARBA00022771"/>
    </source>
</evidence>
<organism evidence="23 24">
    <name type="scientific">Hevea brasiliensis</name>
    <name type="common">Para rubber tree</name>
    <name type="synonym">Siphonia brasiliensis</name>
    <dbReference type="NCBI Taxonomy" id="3981"/>
    <lineage>
        <taxon>Eukaryota</taxon>
        <taxon>Viridiplantae</taxon>
        <taxon>Streptophyta</taxon>
        <taxon>Embryophyta</taxon>
        <taxon>Tracheophyta</taxon>
        <taxon>Spermatophyta</taxon>
        <taxon>Magnoliopsida</taxon>
        <taxon>eudicotyledons</taxon>
        <taxon>Gunneridae</taxon>
        <taxon>Pentapetalae</taxon>
        <taxon>rosids</taxon>
        <taxon>fabids</taxon>
        <taxon>Malpighiales</taxon>
        <taxon>Euphorbiaceae</taxon>
        <taxon>Crotonoideae</taxon>
        <taxon>Micrandreae</taxon>
        <taxon>Hevea</taxon>
    </lineage>
</organism>
<evidence type="ECO:0000256" key="18">
    <source>
        <dbReference type="PIRSR" id="PIRSR605150-2"/>
    </source>
</evidence>
<keyword evidence="16 20" id="KW-0961">Cell wall biogenesis/degradation</keyword>
<dbReference type="GO" id="GO:0016760">
    <property type="term" value="F:cellulose synthase (UDP-forming) activity"/>
    <property type="evidence" value="ECO:0007669"/>
    <property type="project" value="UniProtKB-EC"/>
</dbReference>
<keyword evidence="12 20" id="KW-0135">Cellulose biosynthesis</keyword>
<dbReference type="Gene3D" id="3.80.10.10">
    <property type="entry name" value="Ribonuclease Inhibitor"/>
    <property type="match status" value="1"/>
</dbReference>
<dbReference type="GO" id="GO:0030244">
    <property type="term" value="P:cellulose biosynthetic process"/>
    <property type="evidence" value="ECO:0007669"/>
    <property type="project" value="UniProtKB-KW"/>
</dbReference>
<dbReference type="Proteomes" id="UP000467840">
    <property type="component" value="Chromosome 14"/>
</dbReference>
<evidence type="ECO:0000256" key="17">
    <source>
        <dbReference type="ARBA" id="ARBA00048682"/>
    </source>
</evidence>
<evidence type="ECO:0000256" key="5">
    <source>
        <dbReference type="ARBA" id="ARBA00022475"/>
    </source>
</evidence>
<keyword evidence="8 20" id="KW-0812">Transmembrane</keyword>
<feature type="transmembrane region" description="Helical" evidence="20">
    <location>
        <begin position="526"/>
        <end position="546"/>
    </location>
</feature>
<comment type="cofactor">
    <cofactor evidence="1">
        <name>Mn(2+)</name>
        <dbReference type="ChEBI" id="CHEBI:29035"/>
    </cofactor>
</comment>
<protein>
    <recommendedName>
        <fullName evidence="20">Cellulose synthase</fullName>
        <ecNumber evidence="20">2.4.1.12</ecNumber>
    </recommendedName>
</protein>
<evidence type="ECO:0000256" key="11">
    <source>
        <dbReference type="ARBA" id="ARBA00022833"/>
    </source>
</evidence>
<evidence type="ECO:0000259" key="22">
    <source>
        <dbReference type="Pfam" id="PF14569"/>
    </source>
</evidence>
<keyword evidence="11 20" id="KW-0862">Zinc</keyword>
<evidence type="ECO:0000256" key="9">
    <source>
        <dbReference type="ARBA" id="ARBA00022723"/>
    </source>
</evidence>
<feature type="binding site" evidence="19">
    <location>
        <position position="280"/>
    </location>
    <ligand>
        <name>Mn(2+)</name>
        <dbReference type="ChEBI" id="CHEBI:29035"/>
    </ligand>
</feature>
<evidence type="ECO:0000256" key="8">
    <source>
        <dbReference type="ARBA" id="ARBA00022692"/>
    </source>
</evidence>
<accession>A0A6A6MCA1</accession>
<feature type="transmembrane region" description="Helical" evidence="20">
    <location>
        <begin position="558"/>
        <end position="577"/>
    </location>
</feature>
<evidence type="ECO:0000256" key="3">
    <source>
        <dbReference type="ARBA" id="ARBA00004768"/>
    </source>
</evidence>
<evidence type="ECO:0000256" key="12">
    <source>
        <dbReference type="ARBA" id="ARBA00022916"/>
    </source>
</evidence>
<dbReference type="Gene3D" id="3.90.550.10">
    <property type="entry name" value="Spore Coat Polysaccharide Biosynthesis Protein SpsA, Chain A"/>
    <property type="match status" value="1"/>
</dbReference>
<evidence type="ECO:0000256" key="1">
    <source>
        <dbReference type="ARBA" id="ARBA00001936"/>
    </source>
</evidence>
<keyword evidence="5 20" id="KW-1003">Cell membrane</keyword>
<evidence type="ECO:0000313" key="23">
    <source>
        <dbReference type="EMBL" id="KAF2309579.1"/>
    </source>
</evidence>
<dbReference type="GO" id="GO:0071555">
    <property type="term" value="P:cell wall organization"/>
    <property type="evidence" value="ECO:0007669"/>
    <property type="project" value="UniProtKB-KW"/>
</dbReference>
<evidence type="ECO:0000256" key="14">
    <source>
        <dbReference type="ARBA" id="ARBA00023136"/>
    </source>
</evidence>
<comment type="catalytic activity">
    <reaction evidence="17 20">
        <text>[(1-&gt;4)-beta-D-glucosyl](n) + UDP-alpha-D-glucose = [(1-&gt;4)-beta-D-glucosyl](n+1) + UDP + H(+)</text>
        <dbReference type="Rhea" id="RHEA:19929"/>
        <dbReference type="Rhea" id="RHEA-COMP:10033"/>
        <dbReference type="Rhea" id="RHEA-COMP:10034"/>
        <dbReference type="ChEBI" id="CHEBI:15378"/>
        <dbReference type="ChEBI" id="CHEBI:18246"/>
        <dbReference type="ChEBI" id="CHEBI:58223"/>
        <dbReference type="ChEBI" id="CHEBI:58885"/>
        <dbReference type="EC" id="2.4.1.12"/>
    </reaction>
</comment>
<evidence type="ECO:0000256" key="19">
    <source>
        <dbReference type="PIRSR" id="PIRSR605150-3"/>
    </source>
</evidence>
<keyword evidence="7 20" id="KW-0808">Transferase</keyword>
<feature type="transmembrane region" description="Helical" evidence="20">
    <location>
        <begin position="107"/>
        <end position="126"/>
    </location>
</feature>
<dbReference type="SUPFAM" id="SSF53448">
    <property type="entry name" value="Nucleotide-diphospho-sugar transferases"/>
    <property type="match status" value="1"/>
</dbReference>
<reference evidence="23 24" key="1">
    <citation type="journal article" date="2020" name="Mol. Plant">
        <title>The Chromosome-Based Rubber Tree Genome Provides New Insights into Spurge Genome Evolution and Rubber Biosynthesis.</title>
        <authorList>
            <person name="Liu J."/>
            <person name="Shi C."/>
            <person name="Shi C.C."/>
            <person name="Li W."/>
            <person name="Zhang Q.J."/>
            <person name="Zhang Y."/>
            <person name="Li K."/>
            <person name="Lu H.F."/>
            <person name="Shi C."/>
            <person name="Zhu S.T."/>
            <person name="Xiao Z.Y."/>
            <person name="Nan H."/>
            <person name="Yue Y."/>
            <person name="Zhu X.G."/>
            <person name="Wu Y."/>
            <person name="Hong X.N."/>
            <person name="Fan G.Y."/>
            <person name="Tong Y."/>
            <person name="Zhang D."/>
            <person name="Mao C.L."/>
            <person name="Liu Y.L."/>
            <person name="Hao S.J."/>
            <person name="Liu W.Q."/>
            <person name="Lv M.Q."/>
            <person name="Zhang H.B."/>
            <person name="Liu Y."/>
            <person name="Hu-Tang G.R."/>
            <person name="Wang J.P."/>
            <person name="Wang J.H."/>
            <person name="Sun Y.H."/>
            <person name="Ni S.B."/>
            <person name="Chen W.B."/>
            <person name="Zhang X.C."/>
            <person name="Jiao Y.N."/>
            <person name="Eichler E.E."/>
            <person name="Li G.H."/>
            <person name="Liu X."/>
            <person name="Gao L.Z."/>
        </authorList>
    </citation>
    <scope>NUCLEOTIDE SEQUENCE [LARGE SCALE GENOMIC DNA]</scope>
    <source>
        <strain evidence="24">cv. GT1</strain>
        <tissue evidence="23">Leaf</tissue>
    </source>
</reference>
<feature type="transmembrane region" description="Helical" evidence="20">
    <location>
        <begin position="740"/>
        <end position="761"/>
    </location>
</feature>
<dbReference type="Gene3D" id="3.30.40.10">
    <property type="entry name" value="Zinc/RING finger domain, C3HC4 (zinc finger)"/>
    <property type="match status" value="1"/>
</dbReference>
<comment type="pathway">
    <text evidence="3 20">Glycan metabolism; plant cellulose biosynthesis.</text>
</comment>
<feature type="binding site" evidence="19">
    <location>
        <position position="304"/>
    </location>
    <ligand>
        <name>Mn(2+)</name>
        <dbReference type="ChEBI" id="CHEBI:29035"/>
    </ligand>
</feature>
<feature type="binding site" evidence="18">
    <location>
        <position position="279"/>
    </location>
    <ligand>
        <name>UDP-alpha-D-glucose</name>
        <dbReference type="ChEBI" id="CHEBI:58885"/>
    </ligand>
</feature>
<dbReference type="GO" id="GO:0008270">
    <property type="term" value="F:zinc ion binding"/>
    <property type="evidence" value="ECO:0007669"/>
    <property type="project" value="UniProtKB-KW"/>
</dbReference>
<dbReference type="EMBL" id="JAAGAX010000006">
    <property type="protein sequence ID" value="KAF2309579.1"/>
    <property type="molecule type" value="Genomic_DNA"/>
</dbReference>
<dbReference type="GO" id="GO:0005886">
    <property type="term" value="C:plasma membrane"/>
    <property type="evidence" value="ECO:0007669"/>
    <property type="project" value="UniProtKB-SubCell"/>
</dbReference>
<dbReference type="InterPro" id="IPR029044">
    <property type="entry name" value="Nucleotide-diphossugar_trans"/>
</dbReference>
<feature type="transmembrane region" description="Helical" evidence="20">
    <location>
        <begin position="132"/>
        <end position="153"/>
    </location>
</feature>
<evidence type="ECO:0000256" key="20">
    <source>
        <dbReference type="RuleBase" id="RU361116"/>
    </source>
</evidence>
<keyword evidence="15" id="KW-0464">Manganese</keyword>
<feature type="domain" description="Cellulose synthase RING-type zinc finger" evidence="22">
    <location>
        <begin position="7"/>
        <end position="59"/>
    </location>
</feature>
<evidence type="ECO:0000256" key="15">
    <source>
        <dbReference type="ARBA" id="ARBA00023211"/>
    </source>
</evidence>
<sequence length="802" mass="90515">MMDSGVPVCHTCGEQVGQNANGELFVACHECNFPICKSCFEYEIKEGRKVCLRCGSPYNENLLDDGEAKHRVINPQWHLTSTILRSADAAEPLSIVFPLPRSKLTPYRTVIIMRLIILGLFFHYRITNPVDSAFGLWITSVICEIWFAFSWVLDQFPKWCPVNRETYIDRLSARYERRKIDYLKDKVQPSFVKERRAMKRDYEEYKVRINALVAKAQKMPEEGWTMQDGTPWPGNNPRDHPGMIQVFLGNTGACDVEGNELPRLVYVSREKRPGYQHHKKAGAENALVRVSAVLTNAPYILNLDCDHYVNNSKAVREAMCILMDPQVGRDVNMKGLDGIQGPVYVGTDYDEYERSMLISQMSFEKTFGLSSVFIESTLMPNGGVPESVNPSILIKEAIHVISCGYEEKTEWGKEIGWIYGSITEDILTGFKMHCRGWRSIYCMPLRPCFKGSAPINLSDRLHQVLRWALGSVEIFLSRHCPLCPSFCVFQGLLKMLAGIDTNFTVTAKAADDTEFGELYMVKWTTLLIPPTTLIILNMVGVVAGFSDALNKGYEAWGPLFGKVFFAFWVILHLYPFLKGLMGRQNRTPTIVVLCGLYVILGNMRKLKYLTISNANVTGSIPKHLHFNLTHVDLSEMKHLRYLNLANNEFHGVLPFNVTFLKRLDVFKVGGNSNLCYNHTILSSKLKLGIAPCDKHGLPMSPPPAKDSSGGDSESDSSDYGDSSEDDSSNKGGKHHGPNKVVLGVAIGLSSIVFLIVFLILLSKGVVDWNVKFLLQEIRENLLIRNHFYCLIYYTIDYGEERL</sequence>
<evidence type="ECO:0000256" key="16">
    <source>
        <dbReference type="ARBA" id="ARBA00023316"/>
    </source>
</evidence>
<comment type="cofactor">
    <cofactor evidence="20">
        <name>Zn(2+)</name>
        <dbReference type="ChEBI" id="CHEBI:29105"/>
    </cofactor>
    <text evidence="20">Binds 2 Zn(2+) ions per subunit.</text>
</comment>
<evidence type="ECO:0000256" key="4">
    <source>
        <dbReference type="ARBA" id="ARBA00007548"/>
    </source>
</evidence>
<comment type="similarity">
    <text evidence="4 20">Belongs to the glycosyltransferase 2 family. Plant cellulose synthase subfamily.</text>
</comment>
<keyword evidence="10 20" id="KW-0863">Zinc-finger</keyword>
<dbReference type="SUPFAM" id="SSF57850">
    <property type="entry name" value="RING/U-box"/>
    <property type="match status" value="1"/>
</dbReference>
<comment type="subcellular location">
    <subcellularLocation>
        <location evidence="2 20">Cell membrane</location>
        <topology evidence="2 20">Multi-pass membrane protein</topology>
    </subcellularLocation>
</comment>
<proteinExistence type="inferred from homology"/>
<dbReference type="Pfam" id="PF14569">
    <property type="entry name" value="zf-UDP"/>
    <property type="match status" value="1"/>
</dbReference>
<keyword evidence="24" id="KW-1185">Reference proteome</keyword>
<keyword evidence="9 20" id="KW-0479">Metal-binding</keyword>
<keyword evidence="14 20" id="KW-0472">Membrane</keyword>
<keyword evidence="13 20" id="KW-1133">Transmembrane helix</keyword>
<evidence type="ECO:0000256" key="21">
    <source>
        <dbReference type="SAM" id="MobiDB-lite"/>
    </source>
</evidence>
<dbReference type="InterPro" id="IPR013083">
    <property type="entry name" value="Znf_RING/FYVE/PHD"/>
</dbReference>